<dbReference type="VEuPathDB" id="TriTrypDB:BSAL_40150"/>
<feature type="region of interest" description="Disordered" evidence="1">
    <location>
        <begin position="1"/>
        <end position="23"/>
    </location>
</feature>
<name>A0A0S4JRU0_BODSA</name>
<keyword evidence="3" id="KW-1185">Reference proteome</keyword>
<protein>
    <submittedName>
        <fullName evidence="2">Bodo-specific multi-copy gene family, putative</fullName>
    </submittedName>
</protein>
<organism evidence="2 3">
    <name type="scientific">Bodo saltans</name>
    <name type="common">Flagellated protozoan</name>
    <dbReference type="NCBI Taxonomy" id="75058"/>
    <lineage>
        <taxon>Eukaryota</taxon>
        <taxon>Discoba</taxon>
        <taxon>Euglenozoa</taxon>
        <taxon>Kinetoplastea</taxon>
        <taxon>Metakinetoplastina</taxon>
        <taxon>Eubodonida</taxon>
        <taxon>Bodonidae</taxon>
        <taxon>Bodo</taxon>
    </lineage>
</organism>
<dbReference type="Proteomes" id="UP000051952">
    <property type="component" value="Unassembled WGS sequence"/>
</dbReference>
<reference evidence="3" key="1">
    <citation type="submission" date="2015-09" db="EMBL/GenBank/DDBJ databases">
        <authorList>
            <consortium name="Pathogen Informatics"/>
        </authorList>
    </citation>
    <scope>NUCLEOTIDE SEQUENCE [LARGE SCALE GENOMIC DNA]</scope>
    <source>
        <strain evidence="3">Lake Konstanz</strain>
    </source>
</reference>
<gene>
    <name evidence="2" type="ORF">BSAL_40150</name>
</gene>
<sequence>MMTPKGRTYSSNAETAPTWKKTKGHTQEVASETSVVGVVPLRHRPTVTIVDQRQKVVDVNKYLNLHLSNVTTQCDMVLQEREAQLWSLLTLAGTAGCGSSVRRVVFSCSPRGSGKTQMVKYFLSTRRANAVKWGRVIVRCCDKAAHETWAVLVKSEMKTDPNAANNDFDAVSRTAQGLCELIRMHVEAVTGGNKTCRTTSIPGLRTRLG</sequence>
<proteinExistence type="predicted"/>
<dbReference type="EMBL" id="CYKH01002102">
    <property type="protein sequence ID" value="CUG92977.1"/>
    <property type="molecule type" value="Genomic_DNA"/>
</dbReference>
<accession>A0A0S4JRU0</accession>
<dbReference type="AlphaFoldDB" id="A0A0S4JRU0"/>
<evidence type="ECO:0000256" key="1">
    <source>
        <dbReference type="SAM" id="MobiDB-lite"/>
    </source>
</evidence>
<evidence type="ECO:0000313" key="2">
    <source>
        <dbReference type="EMBL" id="CUG92977.1"/>
    </source>
</evidence>
<evidence type="ECO:0000313" key="3">
    <source>
        <dbReference type="Proteomes" id="UP000051952"/>
    </source>
</evidence>